<reference evidence="8 9" key="1">
    <citation type="submission" date="2020-04" db="EMBL/GenBank/DDBJ databases">
        <title>Flammeovirga sp. SR4, a novel species isolated from seawater.</title>
        <authorList>
            <person name="Wang X."/>
        </authorList>
    </citation>
    <scope>NUCLEOTIDE SEQUENCE [LARGE SCALE GENOMIC DNA]</scope>
    <source>
        <strain evidence="8 9">ATCC 23126</strain>
    </source>
</reference>
<comment type="subcellular location">
    <subcellularLocation>
        <location evidence="1">Golgi apparatus membrane</location>
        <topology evidence="1">Single-pass type II membrane protein</topology>
    </subcellularLocation>
</comment>
<comment type="caution">
    <text evidence="8">The sequence shown here is derived from an EMBL/GenBank/DDBJ whole genome shotgun (WGS) entry which is preliminary data.</text>
</comment>
<evidence type="ECO:0000256" key="2">
    <source>
        <dbReference type="ARBA" id="ARBA00022692"/>
    </source>
</evidence>
<dbReference type="AlphaFoldDB" id="A0A7X9XAH8"/>
<dbReference type="Pfam" id="PF16317">
    <property type="entry name" value="Glyco_hydro_99"/>
    <property type="match status" value="1"/>
</dbReference>
<dbReference type="InterPro" id="IPR026071">
    <property type="entry name" value="Glyco_Hydrolase_99"/>
</dbReference>
<evidence type="ECO:0008006" key="10">
    <source>
        <dbReference type="Google" id="ProtNLM"/>
    </source>
</evidence>
<keyword evidence="4" id="KW-0735">Signal-anchor</keyword>
<sequence length="279" mass="32213">MTNVLRNAVNAAEKEKRAIAVMYDLSGMNAKVQNCDVIINDWKMLVDSLKITNRGKKQSYLYHNNKPLVAIWGIGFPDRTYSLEQIQLQKLIDFFKNDPEYGGCALMMGIPTYWREQGADCIKADNFHNYIKQADIILPWMVGRFNSKNPNLEKRYRKIVEKDIAWCKENNVDYVPIAYPGFSWHNLSAYEREQAPLNHIPRKKGAFYNTLLNTSIDAGAKMLYIAMFDEVDEGTSIFKCTNQPVKGDLQFSNYEGLPSDFYLKLTKEASKKLKQKHLQ</sequence>
<protein>
    <recommendedName>
        <fullName evidence="10">Xylosidase</fullName>
    </recommendedName>
</protein>
<dbReference type="PANTHER" id="PTHR13572">
    <property type="entry name" value="ENDO-ALPHA-1,2-MANNOSIDASE"/>
    <property type="match status" value="1"/>
</dbReference>
<evidence type="ECO:0000256" key="4">
    <source>
        <dbReference type="ARBA" id="ARBA00022968"/>
    </source>
</evidence>
<keyword evidence="9" id="KW-1185">Reference proteome</keyword>
<keyword evidence="2" id="KW-0812">Transmembrane</keyword>
<dbReference type="Proteomes" id="UP000576082">
    <property type="component" value="Unassembled WGS sequence"/>
</dbReference>
<dbReference type="PANTHER" id="PTHR13572:SF4">
    <property type="entry name" value="RE57134P"/>
    <property type="match status" value="1"/>
</dbReference>
<evidence type="ECO:0000313" key="8">
    <source>
        <dbReference type="EMBL" id="NME69671.1"/>
    </source>
</evidence>
<keyword evidence="6" id="KW-0333">Golgi apparatus</keyword>
<evidence type="ECO:0000256" key="6">
    <source>
        <dbReference type="ARBA" id="ARBA00023034"/>
    </source>
</evidence>
<dbReference type="Gene3D" id="3.20.20.80">
    <property type="entry name" value="Glycosidases"/>
    <property type="match status" value="1"/>
</dbReference>
<evidence type="ECO:0000313" key="9">
    <source>
        <dbReference type="Proteomes" id="UP000576082"/>
    </source>
</evidence>
<evidence type="ECO:0000256" key="5">
    <source>
        <dbReference type="ARBA" id="ARBA00022989"/>
    </source>
</evidence>
<organism evidence="8 9">
    <name type="scientific">Flammeovirga aprica JL-4</name>
    <dbReference type="NCBI Taxonomy" id="694437"/>
    <lineage>
        <taxon>Bacteria</taxon>
        <taxon>Pseudomonadati</taxon>
        <taxon>Bacteroidota</taxon>
        <taxon>Cytophagia</taxon>
        <taxon>Cytophagales</taxon>
        <taxon>Flammeovirgaceae</taxon>
        <taxon>Flammeovirga</taxon>
    </lineage>
</organism>
<gene>
    <name evidence="8" type="ORF">HHU12_16975</name>
</gene>
<evidence type="ECO:0000256" key="3">
    <source>
        <dbReference type="ARBA" id="ARBA00022801"/>
    </source>
</evidence>
<dbReference type="RefSeq" id="WP_169657937.1">
    <property type="nucleotide sequence ID" value="NZ_JABANE010000046.1"/>
</dbReference>
<keyword evidence="3" id="KW-0378">Hydrolase</keyword>
<accession>A0A7X9XAH8</accession>
<dbReference type="EMBL" id="JABANE010000046">
    <property type="protein sequence ID" value="NME69671.1"/>
    <property type="molecule type" value="Genomic_DNA"/>
</dbReference>
<evidence type="ECO:0000256" key="1">
    <source>
        <dbReference type="ARBA" id="ARBA00004323"/>
    </source>
</evidence>
<evidence type="ECO:0000256" key="7">
    <source>
        <dbReference type="ARBA" id="ARBA00023136"/>
    </source>
</evidence>
<dbReference type="GO" id="GO:0004559">
    <property type="term" value="F:alpha-mannosidase activity"/>
    <property type="evidence" value="ECO:0007669"/>
    <property type="project" value="TreeGrafter"/>
</dbReference>
<keyword evidence="5" id="KW-1133">Transmembrane helix</keyword>
<proteinExistence type="predicted"/>
<name>A0A7X9XAH8_9BACT</name>
<keyword evidence="7" id="KW-0472">Membrane</keyword>